<reference evidence="7" key="1">
    <citation type="submission" date="2016-03" db="EMBL/GenBank/DDBJ databases">
        <authorList>
            <person name="Devillers Hugo."/>
        </authorList>
    </citation>
    <scope>NUCLEOTIDE SEQUENCE [LARGE SCALE GENOMIC DNA]</scope>
</reference>
<evidence type="ECO:0000256" key="5">
    <source>
        <dbReference type="ARBA" id="ARBA00023002"/>
    </source>
</evidence>
<gene>
    <name evidence="6" type="ORF">LANO_0C06722G</name>
</gene>
<dbReference type="OrthoDB" id="66881at2759"/>
<keyword evidence="4" id="KW-0521">NADP</keyword>
<evidence type="ECO:0000256" key="4">
    <source>
        <dbReference type="ARBA" id="ARBA00022857"/>
    </source>
</evidence>
<dbReference type="GO" id="GO:0004499">
    <property type="term" value="F:N,N-dimethylaniline monooxygenase activity"/>
    <property type="evidence" value="ECO:0007669"/>
    <property type="project" value="InterPro"/>
</dbReference>
<dbReference type="AlphaFoldDB" id="A0A1G4J821"/>
<protein>
    <submittedName>
        <fullName evidence="6">LANO_0C06722g1_1</fullName>
    </submittedName>
</protein>
<dbReference type="Proteomes" id="UP000189911">
    <property type="component" value="Chromosome C"/>
</dbReference>
<name>A0A1G4J821_9SACH</name>
<dbReference type="EMBL" id="LT598446">
    <property type="protein sequence ID" value="SCU86100.1"/>
    <property type="molecule type" value="Genomic_DNA"/>
</dbReference>
<evidence type="ECO:0000256" key="3">
    <source>
        <dbReference type="ARBA" id="ARBA00022827"/>
    </source>
</evidence>
<dbReference type="InterPro" id="IPR050346">
    <property type="entry name" value="FMO-like"/>
</dbReference>
<dbReference type="Pfam" id="PF00743">
    <property type="entry name" value="FMO-like"/>
    <property type="match status" value="2"/>
</dbReference>
<evidence type="ECO:0000256" key="2">
    <source>
        <dbReference type="ARBA" id="ARBA00022630"/>
    </source>
</evidence>
<keyword evidence="3" id="KW-0274">FAD</keyword>
<evidence type="ECO:0000313" key="6">
    <source>
        <dbReference type="EMBL" id="SCU86100.1"/>
    </source>
</evidence>
<dbReference type="GO" id="GO:0050660">
    <property type="term" value="F:flavin adenine dinucleotide binding"/>
    <property type="evidence" value="ECO:0007669"/>
    <property type="project" value="InterPro"/>
</dbReference>
<accession>A0A1G4J821</accession>
<evidence type="ECO:0000313" key="7">
    <source>
        <dbReference type="Proteomes" id="UP000189911"/>
    </source>
</evidence>
<dbReference type="SUPFAM" id="SSF51905">
    <property type="entry name" value="FAD/NAD(P)-binding domain"/>
    <property type="match status" value="2"/>
</dbReference>
<dbReference type="GO" id="GO:0050661">
    <property type="term" value="F:NADP binding"/>
    <property type="evidence" value="ECO:0007669"/>
    <property type="project" value="InterPro"/>
</dbReference>
<dbReference type="InterPro" id="IPR020946">
    <property type="entry name" value="Flavin_mOase-like"/>
</dbReference>
<dbReference type="Gene3D" id="3.50.50.60">
    <property type="entry name" value="FAD/NAD(P)-binding domain"/>
    <property type="match status" value="2"/>
</dbReference>
<comment type="similarity">
    <text evidence="1">Belongs to the FMO family.</text>
</comment>
<keyword evidence="5" id="KW-0560">Oxidoreductase</keyword>
<dbReference type="InterPro" id="IPR000960">
    <property type="entry name" value="Flavin_mOase"/>
</dbReference>
<evidence type="ECO:0000256" key="1">
    <source>
        <dbReference type="ARBA" id="ARBA00009183"/>
    </source>
</evidence>
<dbReference type="PRINTS" id="PR00370">
    <property type="entry name" value="FMOXYGENASE"/>
</dbReference>
<sequence>MKPSHIALSQIPKKIGSIAVIGAGPVGAGLTKALIHENQFERIKVFEKRSSFGGVWNYTKPLFKSKKVTSCPTVPCETPHAKSEPHLHDEHGLVFQTAVYKYLDTNVPKFLMEYESHPFPSTAPLFPLREQVWDYIVGYSKAIENLVSFNHEVVKLNYNDEDQNYSVTTKDLVTGESQTENFDAVAIATGFYDLPFLPDRDGLKEWHEIYPTSVSHAKDFDCPEDFKDVEGEIIVVGNSASGSDLAFELATHLQKTVYKSKRSESPLPSGFDPRIREVADILRFDSQTKTVVLVNGEKIQNVEKVIFCTGYLKSLPFLPKASEAHSKGDAILSSLITDGSHLHRLYNHILPYDLPTIGIIGLPRFVLPTRLSETQGAWLARVWSGRIELPSMEVMKYYDQWFLDTNGDNGKYHDLVFPMDVQYSQRLNRQISAAGKDGYFGVEWTSDQIRIRSSIKPIKEGYLAYMKDTGKRAMNIEELIDQGYFEWPADALTSVQVPQAVP</sequence>
<keyword evidence="2" id="KW-0285">Flavoprotein</keyword>
<proteinExistence type="inferred from homology"/>
<organism evidence="6 7">
    <name type="scientific">Lachancea nothofagi CBS 11611</name>
    <dbReference type="NCBI Taxonomy" id="1266666"/>
    <lineage>
        <taxon>Eukaryota</taxon>
        <taxon>Fungi</taxon>
        <taxon>Dikarya</taxon>
        <taxon>Ascomycota</taxon>
        <taxon>Saccharomycotina</taxon>
        <taxon>Saccharomycetes</taxon>
        <taxon>Saccharomycetales</taxon>
        <taxon>Saccharomycetaceae</taxon>
        <taxon>Lachancea</taxon>
    </lineage>
</organism>
<keyword evidence="7" id="KW-1185">Reference proteome</keyword>
<dbReference type="PANTHER" id="PTHR23023">
    <property type="entry name" value="DIMETHYLANILINE MONOOXYGENASE"/>
    <property type="match status" value="1"/>
</dbReference>
<dbReference type="InterPro" id="IPR036188">
    <property type="entry name" value="FAD/NAD-bd_sf"/>
</dbReference>